<organism evidence="2 3">
    <name type="scientific">Orbilia ellipsospora</name>
    <dbReference type="NCBI Taxonomy" id="2528407"/>
    <lineage>
        <taxon>Eukaryota</taxon>
        <taxon>Fungi</taxon>
        <taxon>Dikarya</taxon>
        <taxon>Ascomycota</taxon>
        <taxon>Pezizomycotina</taxon>
        <taxon>Orbiliomycetes</taxon>
        <taxon>Orbiliales</taxon>
        <taxon>Orbiliaceae</taxon>
        <taxon>Orbilia</taxon>
    </lineage>
</organism>
<dbReference type="EMBL" id="JAVHJO010000009">
    <property type="protein sequence ID" value="KAK6537427.1"/>
    <property type="molecule type" value="Genomic_DNA"/>
</dbReference>
<keyword evidence="3" id="KW-1185">Reference proteome</keyword>
<keyword evidence="1" id="KW-0802">TPR repeat</keyword>
<dbReference type="InterPro" id="IPR011990">
    <property type="entry name" value="TPR-like_helical_dom_sf"/>
</dbReference>
<comment type="caution">
    <text evidence="2">The sequence shown here is derived from an EMBL/GenBank/DDBJ whole genome shotgun (WGS) entry which is preliminary data.</text>
</comment>
<dbReference type="Gene3D" id="1.25.40.10">
    <property type="entry name" value="Tetratricopeptide repeat domain"/>
    <property type="match status" value="1"/>
</dbReference>
<dbReference type="GO" id="GO:0101031">
    <property type="term" value="C:protein folding chaperone complex"/>
    <property type="evidence" value="ECO:0007669"/>
    <property type="project" value="TreeGrafter"/>
</dbReference>
<dbReference type="Proteomes" id="UP001365542">
    <property type="component" value="Unassembled WGS sequence"/>
</dbReference>
<evidence type="ECO:0000256" key="1">
    <source>
        <dbReference type="ARBA" id="ARBA00022803"/>
    </source>
</evidence>
<dbReference type="SUPFAM" id="SSF48452">
    <property type="entry name" value="TPR-like"/>
    <property type="match status" value="1"/>
</dbReference>
<sequence length="409" mass="46951">MPNFLDLPPELRDHVYSLLLSPYSNRRHRSDCFYNYNYSRSLVLFRLNRQIYLESRRIFHKLNTFALISTPWEQARHHVVLDGQVNIVLSEADHFKLSSIHITIKPLYPSPDSDDAPFFNFVILLETGDLDRFCRSWYYSSLNMPYLNAHLAVTLTMYDPYLSASPFPLPGEPHIPKYKQKLLLEPFKQIRQLRSFTIQGDIQAYPSVLGPVEEVMKIPLDPPEKCLEDATKFKELGNEALTSGRYSEAVEYYNKAFFAIHIVIEGKNRRVHADAWFDRLITAEGPFKNQHAGTTRIILRVRLVANTILAYLKLQDYEMAIMTGMRTIKIMRTSIGLDDEEGATDPAMEAMSGFVASGEMGKIYYRTGMAYKAMDNKSEARKLLKVAAIYLPNDKTVKQDLASVSLRLG</sequence>
<proteinExistence type="predicted"/>
<protein>
    <recommendedName>
        <fullName evidence="4">F-box domain-containing protein</fullName>
    </recommendedName>
</protein>
<dbReference type="PANTHER" id="PTHR46423">
    <property type="entry name" value="RNA POLYMERASE II-ASSOCIATED PROTEIN 3"/>
    <property type="match status" value="1"/>
</dbReference>
<dbReference type="PANTHER" id="PTHR46423:SF1">
    <property type="entry name" value="RNA POLYMERASE II-ASSOCIATED PROTEIN 3"/>
    <property type="match status" value="1"/>
</dbReference>
<evidence type="ECO:0000313" key="2">
    <source>
        <dbReference type="EMBL" id="KAK6537427.1"/>
    </source>
</evidence>
<reference evidence="2 3" key="1">
    <citation type="submission" date="2019-10" db="EMBL/GenBank/DDBJ databases">
        <authorList>
            <person name="Palmer J.M."/>
        </authorList>
    </citation>
    <scope>NUCLEOTIDE SEQUENCE [LARGE SCALE GENOMIC DNA]</scope>
    <source>
        <strain evidence="2 3">TWF694</strain>
    </source>
</reference>
<dbReference type="AlphaFoldDB" id="A0AAV9X8N8"/>
<name>A0AAV9X8N8_9PEZI</name>
<evidence type="ECO:0000313" key="3">
    <source>
        <dbReference type="Proteomes" id="UP001365542"/>
    </source>
</evidence>
<dbReference type="InterPro" id="IPR051966">
    <property type="entry name" value="RPAP3"/>
</dbReference>
<accession>A0AAV9X8N8</accession>
<gene>
    <name evidence="2" type="ORF">TWF694_011614</name>
</gene>
<evidence type="ECO:0008006" key="4">
    <source>
        <dbReference type="Google" id="ProtNLM"/>
    </source>
</evidence>